<dbReference type="EMBL" id="BRXZ01002579">
    <property type="protein sequence ID" value="GMH65434.1"/>
    <property type="molecule type" value="Genomic_DNA"/>
</dbReference>
<evidence type="ECO:0000259" key="6">
    <source>
        <dbReference type="PROSITE" id="PS50865"/>
    </source>
</evidence>
<dbReference type="InterPro" id="IPR011990">
    <property type="entry name" value="TPR-like_helical_dom_sf"/>
</dbReference>
<feature type="repeat" description="TPR" evidence="5">
    <location>
        <begin position="281"/>
        <end position="314"/>
    </location>
</feature>
<keyword evidence="8" id="KW-1185">Reference proteome</keyword>
<dbReference type="Gene3D" id="6.10.140.2220">
    <property type="match status" value="1"/>
</dbReference>
<keyword evidence="5" id="KW-0802">TPR repeat</keyword>
<dbReference type="SUPFAM" id="SSF48452">
    <property type="entry name" value="TPR-like"/>
    <property type="match status" value="1"/>
</dbReference>
<evidence type="ECO:0000313" key="8">
    <source>
        <dbReference type="Proteomes" id="UP001165082"/>
    </source>
</evidence>
<keyword evidence="1" id="KW-0479">Metal-binding</keyword>
<dbReference type="PROSITE" id="PS50005">
    <property type="entry name" value="TPR"/>
    <property type="match status" value="1"/>
</dbReference>
<gene>
    <name evidence="7" type="ORF">TrRE_jg1698</name>
</gene>
<evidence type="ECO:0000256" key="2">
    <source>
        <dbReference type="ARBA" id="ARBA00022771"/>
    </source>
</evidence>
<reference evidence="7" key="1">
    <citation type="submission" date="2022-07" db="EMBL/GenBank/DDBJ databases">
        <title>Genome analysis of Parmales, a sister group of diatoms, reveals the evolutionary specialization of diatoms from phago-mixotrophs to photoautotrophs.</title>
        <authorList>
            <person name="Ban H."/>
            <person name="Sato S."/>
            <person name="Yoshikawa S."/>
            <person name="Kazumasa Y."/>
            <person name="Nakamura Y."/>
            <person name="Ichinomiya M."/>
            <person name="Saitoh K."/>
            <person name="Sato N."/>
            <person name="Blanc-Mathieu R."/>
            <person name="Endo H."/>
            <person name="Kuwata A."/>
            <person name="Ogata H."/>
        </authorList>
    </citation>
    <scope>NUCLEOTIDE SEQUENCE</scope>
</reference>
<dbReference type="PROSITE" id="PS01360">
    <property type="entry name" value="ZF_MYND_1"/>
    <property type="match status" value="1"/>
</dbReference>
<dbReference type="PANTHER" id="PTHR46920:SF1">
    <property type="entry name" value="PROTEIN MSS51 HOMOLOG, MITOCHONDRIAL-RELATED"/>
    <property type="match status" value="1"/>
</dbReference>
<organism evidence="7 8">
    <name type="scientific">Triparma retinervis</name>
    <dbReference type="NCBI Taxonomy" id="2557542"/>
    <lineage>
        <taxon>Eukaryota</taxon>
        <taxon>Sar</taxon>
        <taxon>Stramenopiles</taxon>
        <taxon>Ochrophyta</taxon>
        <taxon>Bolidophyceae</taxon>
        <taxon>Parmales</taxon>
        <taxon>Triparmaceae</taxon>
        <taxon>Triparma</taxon>
    </lineage>
</organism>
<dbReference type="GO" id="GO:0008270">
    <property type="term" value="F:zinc ion binding"/>
    <property type="evidence" value="ECO:0007669"/>
    <property type="project" value="UniProtKB-KW"/>
</dbReference>
<dbReference type="SMART" id="SM00028">
    <property type="entry name" value="TPR"/>
    <property type="match status" value="1"/>
</dbReference>
<proteinExistence type="predicted"/>
<keyword evidence="2 4" id="KW-0863">Zinc-finger</keyword>
<dbReference type="InterPro" id="IPR019734">
    <property type="entry name" value="TPR_rpt"/>
</dbReference>
<dbReference type="InterPro" id="IPR002893">
    <property type="entry name" value="Znf_MYND"/>
</dbReference>
<feature type="domain" description="MYND-type" evidence="6">
    <location>
        <begin position="434"/>
        <end position="476"/>
    </location>
</feature>
<evidence type="ECO:0000256" key="4">
    <source>
        <dbReference type="PROSITE-ProRule" id="PRU00134"/>
    </source>
</evidence>
<evidence type="ECO:0000256" key="5">
    <source>
        <dbReference type="PROSITE-ProRule" id="PRU00339"/>
    </source>
</evidence>
<dbReference type="InterPro" id="IPR052839">
    <property type="entry name" value="Mito_gene_expr_regulator"/>
</dbReference>
<name>A0A9W7E2A9_9STRA</name>
<dbReference type="SUPFAM" id="SSF144232">
    <property type="entry name" value="HIT/MYND zinc finger-like"/>
    <property type="match status" value="1"/>
</dbReference>
<dbReference type="Proteomes" id="UP001165082">
    <property type="component" value="Unassembled WGS sequence"/>
</dbReference>
<accession>A0A9W7E2A9</accession>
<evidence type="ECO:0000256" key="1">
    <source>
        <dbReference type="ARBA" id="ARBA00022723"/>
    </source>
</evidence>
<sequence>MDKCPSLASLKWNTDREAWVQSFNSIFTSTADDWRKDAEAFRKAGEHELEFLHLRLNNHCKKVEDRHKLTKAAIERGRAACRELENLPLEALLHLEYEDRSGLGSTLLPYKVGTRSYISNELMLAGVKRKMVERSKLAELRIQWMWMTLPTVCFRPDLHPYSPTSMIRRAPMECLEDLKSLLSTISSQEFNDGGWRFICRDDFTTFFEIGFLNATVCSLNDRIGELLEGRKQHLEATKYYDNSRDCYSALLPLVEETPEEVFANYGDSKEMVVTTIKKAKTTAWMNMGLAYKFAGDLEECERCYKEGIALNPEGCQLHNCVTLYMNGYFPARVQQAKGILKQMKRLIDGKGGTLTQQDLSNYHWDWYKVHYEEGKARKALESVAEAIKYNTISSRLPMLQEAHQQTKYNLQRGGFLRPTNQVGRGRDESGAAICAYCKKPAKAGKKLKSCSKCKGSFYCSRECQVKDWRKGHKKVCMAIKEVKVNMVSQLTGQTGRTLTSEGWNPSNEELNNGDILYGVD</sequence>
<evidence type="ECO:0000313" key="7">
    <source>
        <dbReference type="EMBL" id="GMH65434.1"/>
    </source>
</evidence>
<dbReference type="AlphaFoldDB" id="A0A9W7E2A9"/>
<dbReference type="Pfam" id="PF01753">
    <property type="entry name" value="zf-MYND"/>
    <property type="match status" value="1"/>
</dbReference>
<dbReference type="PROSITE" id="PS50865">
    <property type="entry name" value="ZF_MYND_2"/>
    <property type="match status" value="1"/>
</dbReference>
<dbReference type="PANTHER" id="PTHR46920">
    <property type="match status" value="1"/>
</dbReference>
<dbReference type="Pfam" id="PF00515">
    <property type="entry name" value="TPR_1"/>
    <property type="match status" value="1"/>
</dbReference>
<dbReference type="OrthoDB" id="58233at2759"/>
<dbReference type="Gene3D" id="1.25.40.10">
    <property type="entry name" value="Tetratricopeptide repeat domain"/>
    <property type="match status" value="1"/>
</dbReference>
<evidence type="ECO:0000256" key="3">
    <source>
        <dbReference type="ARBA" id="ARBA00022833"/>
    </source>
</evidence>
<protein>
    <recommendedName>
        <fullName evidence="6">MYND-type domain-containing protein</fullName>
    </recommendedName>
</protein>
<keyword evidence="3" id="KW-0862">Zinc</keyword>
<comment type="caution">
    <text evidence="7">The sequence shown here is derived from an EMBL/GenBank/DDBJ whole genome shotgun (WGS) entry which is preliminary data.</text>
</comment>